<evidence type="ECO:0000256" key="1">
    <source>
        <dbReference type="ARBA" id="ARBA00023015"/>
    </source>
</evidence>
<dbReference type="GO" id="GO:0003677">
    <property type="term" value="F:DNA binding"/>
    <property type="evidence" value="ECO:0007669"/>
    <property type="project" value="UniProtKB-KW"/>
</dbReference>
<keyword evidence="2" id="KW-0238">DNA-binding</keyword>
<organism evidence="5 6">
    <name type="scientific">Oceanisphaera profunda</name>
    <dbReference type="NCBI Taxonomy" id="1416627"/>
    <lineage>
        <taxon>Bacteria</taxon>
        <taxon>Pseudomonadati</taxon>
        <taxon>Pseudomonadota</taxon>
        <taxon>Gammaproteobacteria</taxon>
        <taxon>Aeromonadales</taxon>
        <taxon>Aeromonadaceae</taxon>
        <taxon>Oceanisphaera</taxon>
    </lineage>
</organism>
<dbReference type="Proteomes" id="UP000243937">
    <property type="component" value="Chromosome"/>
</dbReference>
<gene>
    <name evidence="5" type="ORF">CBP31_05925</name>
</gene>
<dbReference type="PANTHER" id="PTHR46797">
    <property type="entry name" value="HTH-TYPE TRANSCRIPTIONAL REGULATOR"/>
    <property type="match status" value="1"/>
</dbReference>
<dbReference type="InterPro" id="IPR050807">
    <property type="entry name" value="TransReg_Diox_bact_type"/>
</dbReference>
<dbReference type="GO" id="GO:0005829">
    <property type="term" value="C:cytosol"/>
    <property type="evidence" value="ECO:0007669"/>
    <property type="project" value="TreeGrafter"/>
</dbReference>
<evidence type="ECO:0000313" key="6">
    <source>
        <dbReference type="Proteomes" id="UP000243937"/>
    </source>
</evidence>
<dbReference type="InterPro" id="IPR001387">
    <property type="entry name" value="Cro/C1-type_HTH"/>
</dbReference>
<dbReference type="AlphaFoldDB" id="A0A1Y0D3X1"/>
<dbReference type="RefSeq" id="WP_087035419.1">
    <property type="nucleotide sequence ID" value="NZ_CP021377.1"/>
</dbReference>
<dbReference type="PANTHER" id="PTHR46797:SF23">
    <property type="entry name" value="HTH-TYPE TRANSCRIPTIONAL REGULATOR SUTR"/>
    <property type="match status" value="1"/>
</dbReference>
<protein>
    <submittedName>
        <fullName evidence="5">Transcriptional regulator</fullName>
    </submittedName>
</protein>
<dbReference type="Gene3D" id="1.10.260.40">
    <property type="entry name" value="lambda repressor-like DNA-binding domains"/>
    <property type="match status" value="1"/>
</dbReference>
<accession>A0A1Y0D3X1</accession>
<name>A0A1Y0D3X1_9GAMM</name>
<dbReference type="CDD" id="cd00093">
    <property type="entry name" value="HTH_XRE"/>
    <property type="match status" value="1"/>
</dbReference>
<dbReference type="REBASE" id="202475">
    <property type="entry name" value="C.Opr1222ORF5935P"/>
</dbReference>
<dbReference type="Pfam" id="PF01381">
    <property type="entry name" value="HTH_3"/>
    <property type="match status" value="1"/>
</dbReference>
<dbReference type="PROSITE" id="PS50943">
    <property type="entry name" value="HTH_CROC1"/>
    <property type="match status" value="1"/>
</dbReference>
<keyword evidence="6" id="KW-1185">Reference proteome</keyword>
<dbReference type="OrthoDB" id="9800901at2"/>
<reference evidence="5 6" key="1">
    <citation type="journal article" date="2014" name="Int. J. Syst. Evol. Microbiol.">
        <title>Oceanisphaera profunda sp. nov., a marine bacterium isolated from deep-sea sediment, and emended description of the genus Oceanisphaera.</title>
        <authorList>
            <person name="Xu Z."/>
            <person name="Zhang X.Y."/>
            <person name="Su H.N."/>
            <person name="Yu Z.C."/>
            <person name="Liu C."/>
            <person name="Li H."/>
            <person name="Chen X.L."/>
            <person name="Song X.Y."/>
            <person name="Xie B.B."/>
            <person name="Qin Q.L."/>
            <person name="Zhou B.C."/>
            <person name="Shi M."/>
            <person name="Huang Y."/>
            <person name="Zhang Y.Z."/>
        </authorList>
    </citation>
    <scope>NUCLEOTIDE SEQUENCE [LARGE SCALE GENOMIC DNA]</scope>
    <source>
        <strain evidence="5 6">SM1222</strain>
    </source>
</reference>
<proteinExistence type="predicted"/>
<dbReference type="GO" id="GO:0003700">
    <property type="term" value="F:DNA-binding transcription factor activity"/>
    <property type="evidence" value="ECO:0007669"/>
    <property type="project" value="TreeGrafter"/>
</dbReference>
<dbReference type="KEGG" id="opf:CBP31_05925"/>
<evidence type="ECO:0000256" key="3">
    <source>
        <dbReference type="ARBA" id="ARBA00023163"/>
    </source>
</evidence>
<dbReference type="SUPFAM" id="SSF47413">
    <property type="entry name" value="lambda repressor-like DNA-binding domains"/>
    <property type="match status" value="1"/>
</dbReference>
<dbReference type="EMBL" id="CP021377">
    <property type="protein sequence ID" value="ART82222.1"/>
    <property type="molecule type" value="Genomic_DNA"/>
</dbReference>
<evidence type="ECO:0000313" key="5">
    <source>
        <dbReference type="EMBL" id="ART82222.1"/>
    </source>
</evidence>
<evidence type="ECO:0000259" key="4">
    <source>
        <dbReference type="PROSITE" id="PS50943"/>
    </source>
</evidence>
<keyword evidence="1" id="KW-0805">Transcription regulation</keyword>
<dbReference type="SMART" id="SM00530">
    <property type="entry name" value="HTH_XRE"/>
    <property type="match status" value="1"/>
</dbReference>
<dbReference type="InterPro" id="IPR010982">
    <property type="entry name" value="Lambda_DNA-bd_dom_sf"/>
</dbReference>
<feature type="domain" description="HTH cro/C1-type" evidence="4">
    <location>
        <begin position="12"/>
        <end position="66"/>
    </location>
</feature>
<sequence>MNEIKKQFGKNVKLFRQKIGISQEALAEKSSLHRTYIGSVERGERNISLENIVHLASALGVTPEELLKGIK</sequence>
<evidence type="ECO:0000256" key="2">
    <source>
        <dbReference type="ARBA" id="ARBA00023125"/>
    </source>
</evidence>
<keyword evidence="3" id="KW-0804">Transcription</keyword>